<evidence type="ECO:0000256" key="3">
    <source>
        <dbReference type="ARBA" id="ARBA00022989"/>
    </source>
</evidence>
<dbReference type="RefSeq" id="XP_003293921.1">
    <property type="nucleotide sequence ID" value="XM_003293873.1"/>
</dbReference>
<evidence type="ECO:0000313" key="7">
    <source>
        <dbReference type="EMBL" id="EGC29551.1"/>
    </source>
</evidence>
<feature type="transmembrane region" description="Helical" evidence="6">
    <location>
        <begin position="84"/>
        <end position="109"/>
    </location>
</feature>
<keyword evidence="4 6" id="KW-0472">Membrane</keyword>
<dbReference type="VEuPathDB" id="AmoebaDB:DICPUDRAFT_95921"/>
<feature type="transmembrane region" description="Helical" evidence="6">
    <location>
        <begin position="130"/>
        <end position="154"/>
    </location>
</feature>
<organism evidence="7 8">
    <name type="scientific">Dictyostelium purpureum</name>
    <name type="common">Slime mold</name>
    <dbReference type="NCBI Taxonomy" id="5786"/>
    <lineage>
        <taxon>Eukaryota</taxon>
        <taxon>Amoebozoa</taxon>
        <taxon>Evosea</taxon>
        <taxon>Eumycetozoa</taxon>
        <taxon>Dictyostelia</taxon>
        <taxon>Dictyosteliales</taxon>
        <taxon>Dictyosteliaceae</taxon>
        <taxon>Dictyostelium</taxon>
    </lineage>
</organism>
<evidence type="ECO:0000256" key="6">
    <source>
        <dbReference type="SAM" id="Phobius"/>
    </source>
</evidence>
<dbReference type="OrthoDB" id="3358017at2759"/>
<accession>F1A2N1</accession>
<feature type="compositionally biased region" description="Basic and acidic residues" evidence="5">
    <location>
        <begin position="271"/>
        <end position="292"/>
    </location>
</feature>
<dbReference type="InterPro" id="IPR007568">
    <property type="entry name" value="RTA1"/>
</dbReference>
<dbReference type="KEGG" id="dpp:DICPUDRAFT_95921"/>
<evidence type="ECO:0000313" key="8">
    <source>
        <dbReference type="Proteomes" id="UP000001064"/>
    </source>
</evidence>
<evidence type="ECO:0008006" key="9">
    <source>
        <dbReference type="Google" id="ProtNLM"/>
    </source>
</evidence>
<dbReference type="PANTHER" id="PTHR31465:SF1">
    <property type="entry name" value="PROTEIN RTA1-RELATED"/>
    <property type="match status" value="1"/>
</dbReference>
<feature type="transmembrane region" description="Helical" evidence="6">
    <location>
        <begin position="242"/>
        <end position="265"/>
    </location>
</feature>
<dbReference type="PANTHER" id="PTHR31465">
    <property type="entry name" value="PROTEIN RTA1-RELATED"/>
    <property type="match status" value="1"/>
</dbReference>
<feature type="region of interest" description="Disordered" evidence="5">
    <location>
        <begin position="270"/>
        <end position="292"/>
    </location>
</feature>
<feature type="transmembrane region" description="Helical" evidence="6">
    <location>
        <begin position="202"/>
        <end position="222"/>
    </location>
</feature>
<feature type="transmembrane region" description="Helical" evidence="6">
    <location>
        <begin position="54"/>
        <end position="72"/>
    </location>
</feature>
<gene>
    <name evidence="7" type="ORF">DICPUDRAFT_95921</name>
</gene>
<proteinExistence type="predicted"/>
<dbReference type="Proteomes" id="UP000001064">
    <property type="component" value="Unassembled WGS sequence"/>
</dbReference>
<reference evidence="8" key="1">
    <citation type="journal article" date="2011" name="Genome Biol.">
        <title>Comparative genomics of the social amoebae Dictyostelium discoideum and Dictyostelium purpureum.</title>
        <authorList>
            <consortium name="US DOE Joint Genome Institute (JGI-PGF)"/>
            <person name="Sucgang R."/>
            <person name="Kuo A."/>
            <person name="Tian X."/>
            <person name="Salerno W."/>
            <person name="Parikh A."/>
            <person name="Feasley C.L."/>
            <person name="Dalin E."/>
            <person name="Tu H."/>
            <person name="Huang E."/>
            <person name="Barry K."/>
            <person name="Lindquist E."/>
            <person name="Shapiro H."/>
            <person name="Bruce D."/>
            <person name="Schmutz J."/>
            <person name="Salamov A."/>
            <person name="Fey P."/>
            <person name="Gaudet P."/>
            <person name="Anjard C."/>
            <person name="Babu M.M."/>
            <person name="Basu S."/>
            <person name="Bushmanova Y."/>
            <person name="van der Wel H."/>
            <person name="Katoh-Kurasawa M."/>
            <person name="Dinh C."/>
            <person name="Coutinho P.M."/>
            <person name="Saito T."/>
            <person name="Elias M."/>
            <person name="Schaap P."/>
            <person name="Kay R.R."/>
            <person name="Henrissat B."/>
            <person name="Eichinger L."/>
            <person name="Rivero F."/>
            <person name="Putnam N.H."/>
            <person name="West C.M."/>
            <person name="Loomis W.F."/>
            <person name="Chisholm R.L."/>
            <person name="Shaulsky G."/>
            <person name="Strassmann J.E."/>
            <person name="Queller D.C."/>
            <person name="Kuspa A."/>
            <person name="Grigoriev I.V."/>
        </authorList>
    </citation>
    <scope>NUCLEOTIDE SEQUENCE [LARGE SCALE GENOMIC DNA]</scope>
    <source>
        <strain evidence="8">QSDP1</strain>
    </source>
</reference>
<protein>
    <recommendedName>
        <fullName evidence="9">RTA1-domain-containing protein</fullName>
    </recommendedName>
</protein>
<dbReference type="GeneID" id="10505243"/>
<sequence>MSSSSSSSSISSNTPKYPDLYGYEPSQGLSIAAIICFSLTTLILTFLSIKYKKWYFLVACVAGAVQTIGYGIRITSAENPHELGIYIATTLLILLPPTAFAAVFLFAQLGKIMKRTGIKHPIFRPNVVKFLFLGIDIFSIIVQSAGGALLAQTADNPKLDKPAKGVMLTGLCIALASFSLFFFLIIYLHIQVLKVQEDDKKWRIIFFGLYPSGILIILRSIYRVAEYAGGYHSAVMLNEPLFYGLDALPMFLLMCIWIPFHPAFVNLSKKGSKDKENKDNNNIESRGGVELE</sequence>
<dbReference type="InParanoid" id="F1A2N1"/>
<feature type="transmembrane region" description="Helical" evidence="6">
    <location>
        <begin position="28"/>
        <end position="47"/>
    </location>
</feature>
<dbReference type="STRING" id="5786.F1A2N1"/>
<comment type="subcellular location">
    <subcellularLocation>
        <location evidence="1">Membrane</location>
        <topology evidence="1">Multi-pass membrane protein</topology>
    </subcellularLocation>
</comment>
<name>F1A2N1_DICPU</name>
<dbReference type="EMBL" id="GL871418">
    <property type="protein sequence ID" value="EGC29551.1"/>
    <property type="molecule type" value="Genomic_DNA"/>
</dbReference>
<dbReference type="AlphaFoldDB" id="F1A2N1"/>
<dbReference type="Pfam" id="PF04479">
    <property type="entry name" value="RTA1"/>
    <property type="match status" value="1"/>
</dbReference>
<keyword evidence="2 6" id="KW-0812">Transmembrane</keyword>
<dbReference type="GO" id="GO:0031154">
    <property type="term" value="P:culmination involved in sorocarp development"/>
    <property type="evidence" value="ECO:0007669"/>
    <property type="project" value="EnsemblProtists"/>
</dbReference>
<evidence type="ECO:0000256" key="5">
    <source>
        <dbReference type="SAM" id="MobiDB-lite"/>
    </source>
</evidence>
<evidence type="ECO:0000256" key="2">
    <source>
        <dbReference type="ARBA" id="ARBA00022692"/>
    </source>
</evidence>
<feature type="transmembrane region" description="Helical" evidence="6">
    <location>
        <begin position="166"/>
        <end position="190"/>
    </location>
</feature>
<dbReference type="eggNOG" id="ENOG502S9TD">
    <property type="taxonomic scope" value="Eukaryota"/>
</dbReference>
<evidence type="ECO:0000256" key="1">
    <source>
        <dbReference type="ARBA" id="ARBA00004141"/>
    </source>
</evidence>
<dbReference type="OMA" id="PYNNDAF"/>
<evidence type="ECO:0000256" key="4">
    <source>
        <dbReference type="ARBA" id="ARBA00023136"/>
    </source>
</evidence>
<keyword evidence="3 6" id="KW-1133">Transmembrane helix</keyword>
<keyword evidence="8" id="KW-1185">Reference proteome</keyword>
<dbReference type="GO" id="GO:0016020">
    <property type="term" value="C:membrane"/>
    <property type="evidence" value="ECO:0007669"/>
    <property type="project" value="UniProtKB-SubCell"/>
</dbReference>